<keyword evidence="3" id="KW-1185">Reference proteome</keyword>
<feature type="compositionally biased region" description="Basic residues" evidence="1">
    <location>
        <begin position="340"/>
        <end position="350"/>
    </location>
</feature>
<gene>
    <name evidence="2" type="ORF">L596_022045</name>
</gene>
<dbReference type="EMBL" id="AZBU02000007">
    <property type="protein sequence ID" value="TKR69963.1"/>
    <property type="molecule type" value="Genomic_DNA"/>
</dbReference>
<feature type="compositionally biased region" description="Basic residues" evidence="1">
    <location>
        <begin position="303"/>
        <end position="313"/>
    </location>
</feature>
<dbReference type="OrthoDB" id="10668335at2759"/>
<name>A0A4U5MLE2_STECR</name>
<reference evidence="2 3" key="1">
    <citation type="journal article" date="2015" name="Genome Biol.">
        <title>Comparative genomics of Steinernema reveals deeply conserved gene regulatory networks.</title>
        <authorList>
            <person name="Dillman A.R."/>
            <person name="Macchietto M."/>
            <person name="Porter C.F."/>
            <person name="Rogers A."/>
            <person name="Williams B."/>
            <person name="Antoshechkin I."/>
            <person name="Lee M.M."/>
            <person name="Goodwin Z."/>
            <person name="Lu X."/>
            <person name="Lewis E.E."/>
            <person name="Goodrich-Blair H."/>
            <person name="Stock S.P."/>
            <person name="Adams B.J."/>
            <person name="Sternberg P.W."/>
            <person name="Mortazavi A."/>
        </authorList>
    </citation>
    <scope>NUCLEOTIDE SEQUENCE [LARGE SCALE GENOMIC DNA]</scope>
    <source>
        <strain evidence="2 3">ALL</strain>
    </source>
</reference>
<feature type="compositionally biased region" description="Basic and acidic residues" evidence="1">
    <location>
        <begin position="1"/>
        <end position="13"/>
    </location>
</feature>
<feature type="compositionally biased region" description="Basic and acidic residues" evidence="1">
    <location>
        <begin position="260"/>
        <end position="284"/>
    </location>
</feature>
<feature type="region of interest" description="Disordered" evidence="1">
    <location>
        <begin position="206"/>
        <end position="350"/>
    </location>
</feature>
<evidence type="ECO:0000313" key="2">
    <source>
        <dbReference type="EMBL" id="TKR69963.1"/>
    </source>
</evidence>
<protein>
    <submittedName>
        <fullName evidence="2">Uncharacterized protein</fullName>
    </submittedName>
</protein>
<dbReference type="Proteomes" id="UP000298663">
    <property type="component" value="Unassembled WGS sequence"/>
</dbReference>
<accession>A0A4U5MLE2</accession>
<feature type="compositionally biased region" description="Basic and acidic residues" evidence="1">
    <location>
        <begin position="314"/>
        <end position="339"/>
    </location>
</feature>
<feature type="region of interest" description="Disordered" evidence="1">
    <location>
        <begin position="122"/>
        <end position="155"/>
    </location>
</feature>
<organism evidence="2 3">
    <name type="scientific">Steinernema carpocapsae</name>
    <name type="common">Entomopathogenic nematode</name>
    <dbReference type="NCBI Taxonomy" id="34508"/>
    <lineage>
        <taxon>Eukaryota</taxon>
        <taxon>Metazoa</taxon>
        <taxon>Ecdysozoa</taxon>
        <taxon>Nematoda</taxon>
        <taxon>Chromadorea</taxon>
        <taxon>Rhabditida</taxon>
        <taxon>Tylenchina</taxon>
        <taxon>Panagrolaimomorpha</taxon>
        <taxon>Strongyloidoidea</taxon>
        <taxon>Steinernematidae</taxon>
        <taxon>Steinernema</taxon>
    </lineage>
</organism>
<feature type="compositionally biased region" description="Polar residues" evidence="1">
    <location>
        <begin position="32"/>
        <end position="44"/>
    </location>
</feature>
<evidence type="ECO:0000256" key="1">
    <source>
        <dbReference type="SAM" id="MobiDB-lite"/>
    </source>
</evidence>
<evidence type="ECO:0000313" key="3">
    <source>
        <dbReference type="Proteomes" id="UP000298663"/>
    </source>
</evidence>
<sequence length="350" mass="39613">MRIRSFPDSKEGLYKASASNHSSGHPVGCGRSLQSRATGASSGATDPRTRSRLGATYKVEIRSHVYKVETSTEIWHKCRPMYMRLEIPQNISCHNANGAESRPSKVVDFRTFRMVDKAQAVPNGEPMVNGEDVEAEDDAHTPLPSNVAPKSHPGKFLEKTESTFSLLSQKSQEATKVEAAVEKIRAQVYNSPVKKTNSIVDKMIADLQGSPQQSPKRRPKTPPKPKEETPRKKKERKGSSSAEEELMEAYRQHQLAQKSGKKDDKDKKGKDAKGKDKDKKDKDKDKKKKKKDESDDSDEEEKKKKKLLKKKKQQEKEDMEIQQKISDRRDRDRADDPRNKGKKSKMCVIL</sequence>
<reference evidence="2 3" key="2">
    <citation type="journal article" date="2019" name="G3 (Bethesda)">
        <title>Hybrid Assembly of the Genome of the Entomopathogenic Nematode Steinernema carpocapsae Identifies the X-Chromosome.</title>
        <authorList>
            <person name="Serra L."/>
            <person name="Macchietto M."/>
            <person name="Macias-Munoz A."/>
            <person name="McGill C.J."/>
            <person name="Rodriguez I.M."/>
            <person name="Rodriguez B."/>
            <person name="Murad R."/>
            <person name="Mortazavi A."/>
        </authorList>
    </citation>
    <scope>NUCLEOTIDE SEQUENCE [LARGE SCALE GENOMIC DNA]</scope>
    <source>
        <strain evidence="2 3">ALL</strain>
    </source>
</reference>
<proteinExistence type="predicted"/>
<comment type="caution">
    <text evidence="2">The sequence shown here is derived from an EMBL/GenBank/DDBJ whole genome shotgun (WGS) entry which is preliminary data.</text>
</comment>
<feature type="region of interest" description="Disordered" evidence="1">
    <location>
        <begin position="1"/>
        <end position="51"/>
    </location>
</feature>
<dbReference type="AlphaFoldDB" id="A0A4U5MLE2"/>